<organism evidence="7">
    <name type="scientific">Cryptomeria japonica</name>
    <name type="common">Japanese cedar</name>
    <name type="synonym">Cupressus japonica</name>
    <dbReference type="NCBI Taxonomy" id="3369"/>
    <lineage>
        <taxon>Eukaryota</taxon>
        <taxon>Viridiplantae</taxon>
        <taxon>Streptophyta</taxon>
        <taxon>Embryophyta</taxon>
        <taxon>Tracheophyta</taxon>
        <taxon>Spermatophyta</taxon>
        <taxon>Pinopsida</taxon>
        <taxon>Pinidae</taxon>
        <taxon>Conifers II</taxon>
        <taxon>Cupressales</taxon>
        <taxon>Cupressaceae</taxon>
        <taxon>Cryptomeria</taxon>
    </lineage>
</organism>
<evidence type="ECO:0000256" key="3">
    <source>
        <dbReference type="ARBA" id="ARBA00023098"/>
    </source>
</evidence>
<feature type="domain" description="Thioester reductase (TE)" evidence="6">
    <location>
        <begin position="146"/>
        <end position="464"/>
    </location>
</feature>
<dbReference type="GO" id="GO:0010345">
    <property type="term" value="P:suberin biosynthetic process"/>
    <property type="evidence" value="ECO:0007669"/>
    <property type="project" value="TreeGrafter"/>
</dbReference>
<dbReference type="Pfam" id="PF03015">
    <property type="entry name" value="Sterile"/>
    <property type="match status" value="1"/>
</dbReference>
<keyword evidence="4" id="KW-0521">NADP</keyword>
<comment type="catalytic activity">
    <reaction evidence="4">
        <text>a long-chain fatty acyl-CoA + 2 NADPH + 2 H(+) = a long-chain primary fatty alcohol + 2 NADP(+) + CoA</text>
        <dbReference type="Rhea" id="RHEA:52716"/>
        <dbReference type="ChEBI" id="CHEBI:15378"/>
        <dbReference type="ChEBI" id="CHEBI:57287"/>
        <dbReference type="ChEBI" id="CHEBI:57783"/>
        <dbReference type="ChEBI" id="CHEBI:58349"/>
        <dbReference type="ChEBI" id="CHEBI:77396"/>
        <dbReference type="ChEBI" id="CHEBI:83139"/>
        <dbReference type="EC" id="1.2.1.84"/>
    </reaction>
</comment>
<dbReference type="InterPro" id="IPR026055">
    <property type="entry name" value="FAR"/>
</dbReference>
<dbReference type="InterPro" id="IPR036291">
    <property type="entry name" value="NAD(P)-bd_dom_sf"/>
</dbReference>
<dbReference type="GO" id="GO:0035336">
    <property type="term" value="P:long-chain fatty-acyl-CoA metabolic process"/>
    <property type="evidence" value="ECO:0007669"/>
    <property type="project" value="TreeGrafter"/>
</dbReference>
<dbReference type="SUPFAM" id="SSF51735">
    <property type="entry name" value="NAD(P)-binding Rossmann-fold domains"/>
    <property type="match status" value="1"/>
</dbReference>
<dbReference type="RefSeq" id="XP_057831930.2">
    <property type="nucleotide sequence ID" value="XM_057975947.2"/>
</dbReference>
<dbReference type="EC" id="1.2.1.84" evidence="4"/>
<proteinExistence type="evidence at transcript level"/>
<dbReference type="EMBL" id="AB602861">
    <property type="protein sequence ID" value="BAM71700.1"/>
    <property type="molecule type" value="mRNA"/>
</dbReference>
<dbReference type="KEGG" id="cjf:131042638"/>
<keyword evidence="4" id="KW-0560">Oxidoreductase</keyword>
<keyword evidence="3 4" id="KW-0443">Lipid metabolism</keyword>
<accession>L0N1X0</accession>
<protein>
    <recommendedName>
        <fullName evidence="4">Fatty acyl-CoA reductase</fullName>
        <ecNumber evidence="4">1.2.1.84</ecNumber>
    </recommendedName>
</protein>
<reference evidence="7" key="2">
    <citation type="submission" date="2010-12" db="EMBL/GenBank/DDBJ databases">
        <title>Localization of a nuclear male sterility gene in Cryptomeria japonica D. Don revealed by the use of a high-density linkage map.</title>
        <authorList>
            <person name="Moriguchi Y."/>
            <person name="Ujino-Ihara T."/>
            <person name="Uchiyama K."/>
            <person name="Futamura N."/>
            <person name="Matsumoto A."/>
            <person name="Saito M."/>
            <person name="Shinohara K."/>
            <person name="Tsumura Y."/>
        </authorList>
    </citation>
    <scope>NUCLEOTIDE SEQUENCE</scope>
    <source>
        <tissue evidence="7">Male strobilus</tissue>
    </source>
</reference>
<dbReference type="AlphaFoldDB" id="L0N1X0"/>
<dbReference type="GeneID" id="131042638"/>
<feature type="domain" description="Fatty acyl-CoA reductase C-terminal" evidence="5">
    <location>
        <begin position="559"/>
        <end position="635"/>
    </location>
</feature>
<dbReference type="InterPro" id="IPR033640">
    <property type="entry name" value="FAR_C"/>
</dbReference>
<evidence type="ECO:0000259" key="6">
    <source>
        <dbReference type="Pfam" id="PF07993"/>
    </source>
</evidence>
<dbReference type="CDD" id="cd09071">
    <property type="entry name" value="FAR_C"/>
    <property type="match status" value="1"/>
</dbReference>
<evidence type="ECO:0000313" key="7">
    <source>
        <dbReference type="EMBL" id="BAM71700.1"/>
    </source>
</evidence>
<dbReference type="InterPro" id="IPR013120">
    <property type="entry name" value="FAR_NAD-bd"/>
</dbReference>
<dbReference type="Pfam" id="PF07993">
    <property type="entry name" value="NAD_binding_4"/>
    <property type="match status" value="1"/>
</dbReference>
<dbReference type="CDD" id="cd05236">
    <property type="entry name" value="FAR-N_SDR_e"/>
    <property type="match status" value="1"/>
</dbReference>
<name>L0N1X0_CRYJA</name>
<comment type="function">
    <text evidence="4">Catalyzes the reduction of fatty acyl-CoA to fatty alcohols.</text>
</comment>
<keyword evidence="2 4" id="KW-0444">Lipid biosynthesis</keyword>
<comment type="similarity">
    <text evidence="1 4">Belongs to the fatty acyl-CoA reductase family.</text>
</comment>
<evidence type="ECO:0000256" key="4">
    <source>
        <dbReference type="RuleBase" id="RU363097"/>
    </source>
</evidence>
<evidence type="ECO:0000256" key="1">
    <source>
        <dbReference type="ARBA" id="ARBA00005928"/>
    </source>
</evidence>
<evidence type="ECO:0000256" key="2">
    <source>
        <dbReference type="ARBA" id="ARBA00022516"/>
    </source>
</evidence>
<dbReference type="GO" id="GO:0080019">
    <property type="term" value="F:alcohol-forming very long-chain fatty acyl-CoA reductase activity"/>
    <property type="evidence" value="ECO:0007669"/>
    <property type="project" value="InterPro"/>
</dbReference>
<dbReference type="PANTHER" id="PTHR11011:SF45">
    <property type="entry name" value="FATTY ACYL-COA REDUCTASE CG8306-RELATED"/>
    <property type="match status" value="1"/>
</dbReference>
<dbReference type="Gene3D" id="3.40.50.720">
    <property type="entry name" value="NAD(P)-binding Rossmann-like Domain"/>
    <property type="match status" value="1"/>
</dbReference>
<evidence type="ECO:0000259" key="5">
    <source>
        <dbReference type="Pfam" id="PF03015"/>
    </source>
</evidence>
<reference evidence="7" key="1">
    <citation type="journal article" date="2008" name="BMC Genomics">
        <title>Characterization of expressed sequence tags from a full-length enriched cDNA library of Cryptomeria japonica male strobili.</title>
        <authorList>
            <person name="Futamura N."/>
            <person name="Totoki Y."/>
            <person name="Toyoda A."/>
            <person name="Igasaki T."/>
            <person name="Nanjo T."/>
            <person name="Seki M."/>
            <person name="Sakaki Y."/>
            <person name="Mari A."/>
            <person name="Shinozaki K."/>
            <person name="Shinohara K."/>
        </authorList>
    </citation>
    <scope>NUCLEOTIDE SEQUENCE</scope>
    <source>
        <tissue evidence="7">Male strobilus</tissue>
    </source>
</reference>
<dbReference type="GO" id="GO:0102965">
    <property type="term" value="F:alcohol-forming long-chain fatty acyl-CoA reductase activity"/>
    <property type="evidence" value="ECO:0007669"/>
    <property type="project" value="UniProtKB-EC"/>
</dbReference>
<sequence length="642" mass="72034">METTFISPKISSKRFAYYSRRYEGVIVSSERSSLIRCTMAHEPSIGSAKLEIGTCSKFENGASVPSVNGKTLRKSGSFITTHKPDQVASKQIGEDIREITSLGRSNLSVLDRDIMPTLPMVESCPDLQNINGLGIVEFLKGKNFLITGATGFLAKVLIEKILRMQPHVGKLFLIIKAKDYESALERMKNEVIYSELFRCVQETHGSKYEEFMMKKLVPVMGNITGHNLGIQPDIAEEVSKEVDIVVNSAANTTFDERYDVALDINTNGTRHILDFAKGCKRLQLFLQISTAYVNGQRQGRVLEKPFQMGDNIASEKAHLELVQSPPMLDIEAEFELAKRTLEDNSIDLRSNGHSSLNVEKQLVLTMKNLGMERAQKYGWQDTYVFTKAMGEMIIDYGRGDLPVAIVRPSVIESTYSDPFPGWMEGNRMMDPIILYYGKGQLCGFLADPNGVLDVVPADMVVNATVAAMAKHAGKSGLGVYHVGSSVANPLMFGQLAGLVTQHFKSNPYVDGKGEPVSVKKLQLFRDVDDFSTHMWSHLSNLLPDMRSNGSSHSKMMIERHQKICAKSIEQAKYLANIYKPYTFYQGRFDISNTEGLFQRLSEEEKQNFNFDVRRINWMDYISKTHIPGLRQHVMKGRGTKLE</sequence>
<dbReference type="OrthoDB" id="429813at2759"/>
<dbReference type="PANTHER" id="PTHR11011">
    <property type="entry name" value="MALE STERILITY PROTEIN 2-RELATED"/>
    <property type="match status" value="1"/>
</dbReference>